<reference evidence="3" key="2">
    <citation type="submission" date="2025-09" db="UniProtKB">
        <authorList>
            <consortium name="Ensembl"/>
        </authorList>
    </citation>
    <scope>IDENTIFICATION</scope>
</reference>
<evidence type="ECO:0000256" key="2">
    <source>
        <dbReference type="SAM" id="Phobius"/>
    </source>
</evidence>
<keyword evidence="2" id="KW-0812">Transmembrane</keyword>
<feature type="transmembrane region" description="Helical" evidence="2">
    <location>
        <begin position="217"/>
        <end position="234"/>
    </location>
</feature>
<keyword evidence="4" id="KW-1185">Reference proteome</keyword>
<dbReference type="GeneTree" id="ENSGT00510000048078"/>
<reference evidence="3" key="1">
    <citation type="submission" date="2025-08" db="UniProtKB">
        <authorList>
            <consortium name="Ensembl"/>
        </authorList>
    </citation>
    <scope>IDENTIFICATION</scope>
</reference>
<feature type="region of interest" description="Disordered" evidence="1">
    <location>
        <begin position="60"/>
        <end position="146"/>
    </location>
</feature>
<feature type="compositionally biased region" description="Basic residues" evidence="1">
    <location>
        <begin position="109"/>
        <end position="118"/>
    </location>
</feature>
<accession>A0A8D0E4T6</accession>
<proteinExistence type="predicted"/>
<keyword evidence="2" id="KW-1133">Transmembrane helix</keyword>
<organism evidence="3 4">
    <name type="scientific">Salvator merianae</name>
    <name type="common">Argentine black and white tegu</name>
    <name type="synonym">Tupinambis merianae</name>
    <dbReference type="NCBI Taxonomy" id="96440"/>
    <lineage>
        <taxon>Eukaryota</taxon>
        <taxon>Metazoa</taxon>
        <taxon>Chordata</taxon>
        <taxon>Craniata</taxon>
        <taxon>Vertebrata</taxon>
        <taxon>Euteleostomi</taxon>
        <taxon>Lepidosauria</taxon>
        <taxon>Squamata</taxon>
        <taxon>Bifurcata</taxon>
        <taxon>Unidentata</taxon>
        <taxon>Episquamata</taxon>
        <taxon>Laterata</taxon>
        <taxon>Teiioidea</taxon>
        <taxon>Teiidae</taxon>
        <taxon>Salvator</taxon>
    </lineage>
</organism>
<dbReference type="AlphaFoldDB" id="A0A8D0E4T6"/>
<sequence length="322" mass="35255">PQQLSLPFRLGWHCESGGEERAAAPLPGWPRCNARRLRGRRPRGVPAGELQRTQAFLRPVASAVEGARRPPPPGRSPCRKTAGPAAGWGLPSADARATTSRPVALRRQASLRKGRRTPRPPLLAGSNPRALPDEEEEPPATPSRDPEELRELWLLLRRPSPRGWAPVARSMAPTSPSSSSLARRAALATALVLLYYTFSIGITFYNKWLMKTFGFPLFMTLLHLLVIFLLSGLARRCARRPPRPLLPWPAYLRQVAPAGEARATPRLPETQTRAAASWGPDCQTACQLSPSPGPVGKRRAFRGGAGESWACGSRSRDGRGRY</sequence>
<feature type="transmembrane region" description="Helical" evidence="2">
    <location>
        <begin position="185"/>
        <end position="205"/>
    </location>
</feature>
<dbReference type="Proteomes" id="UP000694421">
    <property type="component" value="Unplaced"/>
</dbReference>
<evidence type="ECO:0000313" key="4">
    <source>
        <dbReference type="Proteomes" id="UP000694421"/>
    </source>
</evidence>
<keyword evidence="2" id="KW-0472">Membrane</keyword>
<evidence type="ECO:0000256" key="1">
    <source>
        <dbReference type="SAM" id="MobiDB-lite"/>
    </source>
</evidence>
<name>A0A8D0E4T6_SALMN</name>
<protein>
    <submittedName>
        <fullName evidence="3">Uncharacterized protein</fullName>
    </submittedName>
</protein>
<evidence type="ECO:0000313" key="3">
    <source>
        <dbReference type="Ensembl" id="ENSSMRP00000025784.1"/>
    </source>
</evidence>
<feature type="region of interest" description="Disordered" evidence="1">
    <location>
        <begin position="289"/>
        <end position="322"/>
    </location>
</feature>
<dbReference type="Ensembl" id="ENSSMRT00000030156.1">
    <property type="protein sequence ID" value="ENSSMRP00000025784.1"/>
    <property type="gene ID" value="ENSSMRG00000019907.1"/>
</dbReference>